<feature type="compositionally biased region" description="Low complexity" evidence="1">
    <location>
        <begin position="196"/>
        <end position="207"/>
    </location>
</feature>
<feature type="region of interest" description="Disordered" evidence="1">
    <location>
        <begin position="136"/>
        <end position="163"/>
    </location>
</feature>
<keyword evidence="3" id="KW-0732">Signal</keyword>
<keyword evidence="5" id="KW-1185">Reference proteome</keyword>
<dbReference type="Proteomes" id="UP000722485">
    <property type="component" value="Unassembled WGS sequence"/>
</dbReference>
<protein>
    <submittedName>
        <fullName evidence="4">Uncharacterized protein</fullName>
    </submittedName>
</protein>
<evidence type="ECO:0000256" key="2">
    <source>
        <dbReference type="SAM" id="Phobius"/>
    </source>
</evidence>
<evidence type="ECO:0000313" key="4">
    <source>
        <dbReference type="EMBL" id="KAF7556852.1"/>
    </source>
</evidence>
<dbReference type="OrthoDB" id="5107024at2759"/>
<keyword evidence="2" id="KW-1133">Transmembrane helix</keyword>
<dbReference type="AlphaFoldDB" id="A0A9P5HM49"/>
<evidence type="ECO:0000313" key="5">
    <source>
        <dbReference type="Proteomes" id="UP000722485"/>
    </source>
</evidence>
<evidence type="ECO:0000256" key="1">
    <source>
        <dbReference type="SAM" id="MobiDB-lite"/>
    </source>
</evidence>
<feature type="compositionally biased region" description="Low complexity" evidence="1">
    <location>
        <begin position="144"/>
        <end position="163"/>
    </location>
</feature>
<feature type="compositionally biased region" description="Low complexity" evidence="1">
    <location>
        <begin position="287"/>
        <end position="303"/>
    </location>
</feature>
<accession>A0A9P5HM49</accession>
<feature type="chain" id="PRO_5040429622" evidence="3">
    <location>
        <begin position="21"/>
        <end position="416"/>
    </location>
</feature>
<feature type="signal peptide" evidence="3">
    <location>
        <begin position="1"/>
        <end position="20"/>
    </location>
</feature>
<feature type="compositionally biased region" description="Polar residues" evidence="1">
    <location>
        <begin position="327"/>
        <end position="341"/>
    </location>
</feature>
<organism evidence="4 5">
    <name type="scientific">Cylindrodendrum hubeiense</name>
    <dbReference type="NCBI Taxonomy" id="595255"/>
    <lineage>
        <taxon>Eukaryota</taxon>
        <taxon>Fungi</taxon>
        <taxon>Dikarya</taxon>
        <taxon>Ascomycota</taxon>
        <taxon>Pezizomycotina</taxon>
        <taxon>Sordariomycetes</taxon>
        <taxon>Hypocreomycetidae</taxon>
        <taxon>Hypocreales</taxon>
        <taxon>Nectriaceae</taxon>
        <taxon>Cylindrodendrum</taxon>
    </lineage>
</organism>
<keyword evidence="2" id="KW-0472">Membrane</keyword>
<feature type="region of interest" description="Disordered" evidence="1">
    <location>
        <begin position="278"/>
        <end position="416"/>
    </location>
</feature>
<keyword evidence="2" id="KW-0812">Transmembrane</keyword>
<sequence>MFRPVILTGFLAALVGKVYADTGNSEFTSIDTVEDDTDYTDNVVYTPGNKMTISWTTDYDKVGLLLWQVNTAGDATNSISLVSDSSSTEVSWTVTADWLDSSTGDSDGYIAAAYLALYESGSTSYAVRSASFNITTSDDDDDSSSSSSAIESTEAASTAEAKTETVVNEVTVTGAAATKAATTEAAVTTDAAATTDAASTDAAGGVTSIPLTGSDASATADSTSTASASSTATPAASASKLSTGGIAGITVGSVVSLLSALGGLGFVRKRKQRQRKAKAAALEIKMQQQSQQSTQIHIQQAAAPSPPAPPAAGHYQQDHKGAYPPTHSHTPSYAPTHSTQSPVYPGQQAPGYPPAPYPAQSPVQQPPAHWNNSPAQNHPGYAPPQWNQGNPGDGNSPDYNQGQGYGQGNNGAHEAP</sequence>
<gene>
    <name evidence="4" type="ORF">G7Z17_g1090</name>
</gene>
<feature type="transmembrane region" description="Helical" evidence="2">
    <location>
        <begin position="246"/>
        <end position="267"/>
    </location>
</feature>
<reference evidence="4" key="1">
    <citation type="submission" date="2020-03" db="EMBL/GenBank/DDBJ databases">
        <title>Draft Genome Sequence of Cylindrodendrum hubeiense.</title>
        <authorList>
            <person name="Buettner E."/>
            <person name="Kellner H."/>
        </authorList>
    </citation>
    <scope>NUCLEOTIDE SEQUENCE</scope>
    <source>
        <strain evidence="4">IHI 201604</strain>
    </source>
</reference>
<feature type="compositionally biased region" description="Low complexity" evidence="1">
    <location>
        <begin position="214"/>
        <end position="239"/>
    </location>
</feature>
<dbReference type="EMBL" id="JAANBB010000009">
    <property type="protein sequence ID" value="KAF7556852.1"/>
    <property type="molecule type" value="Genomic_DNA"/>
</dbReference>
<comment type="caution">
    <text evidence="4">The sequence shown here is derived from an EMBL/GenBank/DDBJ whole genome shotgun (WGS) entry which is preliminary data.</text>
</comment>
<evidence type="ECO:0000256" key="3">
    <source>
        <dbReference type="SAM" id="SignalP"/>
    </source>
</evidence>
<feature type="region of interest" description="Disordered" evidence="1">
    <location>
        <begin position="196"/>
        <end position="240"/>
    </location>
</feature>
<proteinExistence type="predicted"/>
<name>A0A9P5HM49_9HYPO</name>